<feature type="compositionally biased region" description="Basic and acidic residues" evidence="8">
    <location>
        <begin position="113"/>
        <end position="125"/>
    </location>
</feature>
<gene>
    <name evidence="10" type="ORF">FMOSSE_LOCUS3972</name>
</gene>
<evidence type="ECO:0000256" key="8">
    <source>
        <dbReference type="SAM" id="MobiDB-lite"/>
    </source>
</evidence>
<dbReference type="GO" id="GO:0006334">
    <property type="term" value="P:nucleosome assembly"/>
    <property type="evidence" value="ECO:0007669"/>
    <property type="project" value="InterPro"/>
</dbReference>
<dbReference type="Gene3D" id="1.10.10.10">
    <property type="entry name" value="Winged helix-like DNA-binding domain superfamily/Winged helix DNA-binding domain"/>
    <property type="match status" value="1"/>
</dbReference>
<comment type="similarity">
    <text evidence="7">Belongs to the histone H1/H5 family.</text>
</comment>
<dbReference type="FunFam" id="1.10.10.10:FF:000140">
    <property type="entry name" value="Histone H1.0"/>
    <property type="match status" value="1"/>
</dbReference>
<evidence type="ECO:0000313" key="11">
    <source>
        <dbReference type="Proteomes" id="UP000789375"/>
    </source>
</evidence>
<feature type="domain" description="H15" evidence="9">
    <location>
        <begin position="19"/>
        <end position="92"/>
    </location>
</feature>
<evidence type="ECO:0000256" key="5">
    <source>
        <dbReference type="ARBA" id="ARBA00023125"/>
    </source>
</evidence>
<feature type="compositionally biased region" description="Basic and acidic residues" evidence="8">
    <location>
        <begin position="91"/>
        <end position="107"/>
    </location>
</feature>
<dbReference type="Pfam" id="PF00538">
    <property type="entry name" value="Linker_histone"/>
    <property type="match status" value="1"/>
</dbReference>
<dbReference type="GO" id="GO:0031492">
    <property type="term" value="F:nucleosomal DNA binding"/>
    <property type="evidence" value="ECO:0007669"/>
    <property type="project" value="TreeGrafter"/>
</dbReference>
<keyword evidence="6 7" id="KW-0539">Nucleus</keyword>
<dbReference type="SMART" id="SM00526">
    <property type="entry name" value="H15"/>
    <property type="match status" value="1"/>
</dbReference>
<keyword evidence="11" id="KW-1185">Reference proteome</keyword>
<accession>A0A9N8ZLN0</accession>
<dbReference type="PANTHER" id="PTHR11467:SF36">
    <property type="entry name" value="HISTONE 24-RELATED"/>
    <property type="match status" value="1"/>
</dbReference>
<feature type="region of interest" description="Disordered" evidence="8">
    <location>
        <begin position="1"/>
        <end position="23"/>
    </location>
</feature>
<dbReference type="Proteomes" id="UP000789375">
    <property type="component" value="Unassembled WGS sequence"/>
</dbReference>
<dbReference type="GO" id="GO:0005634">
    <property type="term" value="C:nucleus"/>
    <property type="evidence" value="ECO:0007669"/>
    <property type="project" value="UniProtKB-SubCell"/>
</dbReference>
<evidence type="ECO:0000256" key="2">
    <source>
        <dbReference type="ARBA" id="ARBA00004286"/>
    </source>
</evidence>
<feature type="compositionally biased region" description="Low complexity" evidence="8">
    <location>
        <begin position="136"/>
        <end position="145"/>
    </location>
</feature>
<dbReference type="GO" id="GO:0030261">
    <property type="term" value="P:chromosome condensation"/>
    <property type="evidence" value="ECO:0007669"/>
    <property type="project" value="TreeGrafter"/>
</dbReference>
<dbReference type="GO" id="GO:0003690">
    <property type="term" value="F:double-stranded DNA binding"/>
    <property type="evidence" value="ECO:0007669"/>
    <property type="project" value="TreeGrafter"/>
</dbReference>
<sequence length="184" mass="20073">MAKGSSSPAKTKKSAAAPAHPKYEDMIRDAIVALKERKGSSRQAIKKYILTTYKLPDNSTTNNRLRLAINRGVEKGIFSFPNGPSGTIKLVKKEAVKKEKKEPEKKEKPKKVEKKETKPKVEKVTKKTTTRKAPVRKAAAASTKKAAAKPKKATTTSSKRGKASTTKKVAEKKTGTRRRAAASS</sequence>
<dbReference type="AlphaFoldDB" id="A0A9N8ZLN0"/>
<dbReference type="InterPro" id="IPR036388">
    <property type="entry name" value="WH-like_DNA-bd_sf"/>
</dbReference>
<evidence type="ECO:0000259" key="9">
    <source>
        <dbReference type="PROSITE" id="PS51504"/>
    </source>
</evidence>
<dbReference type="GO" id="GO:0045910">
    <property type="term" value="P:negative regulation of DNA recombination"/>
    <property type="evidence" value="ECO:0007669"/>
    <property type="project" value="TreeGrafter"/>
</dbReference>
<feature type="region of interest" description="Disordered" evidence="8">
    <location>
        <begin position="76"/>
        <end position="184"/>
    </location>
</feature>
<dbReference type="EMBL" id="CAJVPP010000636">
    <property type="protein sequence ID" value="CAG8499699.1"/>
    <property type="molecule type" value="Genomic_DNA"/>
</dbReference>
<comment type="caution">
    <text evidence="10">The sequence shown here is derived from an EMBL/GenBank/DDBJ whole genome shotgun (WGS) entry which is preliminary data.</text>
</comment>
<evidence type="ECO:0000256" key="6">
    <source>
        <dbReference type="ARBA" id="ARBA00023242"/>
    </source>
</evidence>
<evidence type="ECO:0000256" key="7">
    <source>
        <dbReference type="RuleBase" id="RU003894"/>
    </source>
</evidence>
<dbReference type="SUPFAM" id="SSF46785">
    <property type="entry name" value="Winged helix' DNA-binding domain"/>
    <property type="match status" value="1"/>
</dbReference>
<dbReference type="CDD" id="cd00073">
    <property type="entry name" value="H15"/>
    <property type="match status" value="1"/>
</dbReference>
<evidence type="ECO:0000256" key="4">
    <source>
        <dbReference type="ARBA" id="ARBA00022454"/>
    </source>
</evidence>
<dbReference type="InterPro" id="IPR005818">
    <property type="entry name" value="Histone_H1/H5_H15"/>
</dbReference>
<keyword evidence="4 7" id="KW-0158">Chromosome</keyword>
<protein>
    <recommendedName>
        <fullName evidence="3">Histone H1</fullName>
    </recommendedName>
</protein>
<evidence type="ECO:0000313" key="10">
    <source>
        <dbReference type="EMBL" id="CAG8499699.1"/>
    </source>
</evidence>
<evidence type="ECO:0000256" key="3">
    <source>
        <dbReference type="ARBA" id="ARBA00020833"/>
    </source>
</evidence>
<dbReference type="InterPro" id="IPR005819">
    <property type="entry name" value="H1/H5"/>
</dbReference>
<proteinExistence type="inferred from homology"/>
<comment type="subcellular location">
    <subcellularLocation>
        <location evidence="2">Chromosome</location>
    </subcellularLocation>
    <subcellularLocation>
        <location evidence="1 7">Nucleus</location>
    </subcellularLocation>
</comment>
<dbReference type="PANTHER" id="PTHR11467">
    <property type="entry name" value="HISTONE H1"/>
    <property type="match status" value="1"/>
</dbReference>
<dbReference type="PROSITE" id="PS51504">
    <property type="entry name" value="H15"/>
    <property type="match status" value="1"/>
</dbReference>
<feature type="compositionally biased region" description="Basic residues" evidence="8">
    <location>
        <begin position="175"/>
        <end position="184"/>
    </location>
</feature>
<evidence type="ECO:0000256" key="1">
    <source>
        <dbReference type="ARBA" id="ARBA00004123"/>
    </source>
</evidence>
<dbReference type="PRINTS" id="PR00624">
    <property type="entry name" value="HISTONEH5"/>
</dbReference>
<dbReference type="GO" id="GO:0030527">
    <property type="term" value="F:structural constituent of chromatin"/>
    <property type="evidence" value="ECO:0007669"/>
    <property type="project" value="InterPro"/>
</dbReference>
<reference evidence="10" key="1">
    <citation type="submission" date="2021-06" db="EMBL/GenBank/DDBJ databases">
        <authorList>
            <person name="Kallberg Y."/>
            <person name="Tangrot J."/>
            <person name="Rosling A."/>
        </authorList>
    </citation>
    <scope>NUCLEOTIDE SEQUENCE</scope>
    <source>
        <strain evidence="10">87-6 pot B 2015</strain>
    </source>
</reference>
<dbReference type="GO" id="GO:0000786">
    <property type="term" value="C:nucleosome"/>
    <property type="evidence" value="ECO:0007669"/>
    <property type="project" value="InterPro"/>
</dbReference>
<feature type="compositionally biased region" description="Low complexity" evidence="8">
    <location>
        <begin position="1"/>
        <end position="20"/>
    </location>
</feature>
<dbReference type="InterPro" id="IPR036390">
    <property type="entry name" value="WH_DNA-bd_sf"/>
</dbReference>
<organism evidence="10 11">
    <name type="scientific">Funneliformis mosseae</name>
    <name type="common">Endomycorrhizal fungus</name>
    <name type="synonym">Glomus mosseae</name>
    <dbReference type="NCBI Taxonomy" id="27381"/>
    <lineage>
        <taxon>Eukaryota</taxon>
        <taxon>Fungi</taxon>
        <taxon>Fungi incertae sedis</taxon>
        <taxon>Mucoromycota</taxon>
        <taxon>Glomeromycotina</taxon>
        <taxon>Glomeromycetes</taxon>
        <taxon>Glomerales</taxon>
        <taxon>Glomeraceae</taxon>
        <taxon>Funneliformis</taxon>
    </lineage>
</organism>
<keyword evidence="5 7" id="KW-0238">DNA-binding</keyword>
<feature type="compositionally biased region" description="Basic residues" evidence="8">
    <location>
        <begin position="126"/>
        <end position="135"/>
    </location>
</feature>
<name>A0A9N8ZLN0_FUNMO</name>